<keyword evidence="2" id="KW-1133">Transmembrane helix</keyword>
<evidence type="ECO:0000256" key="1">
    <source>
        <dbReference type="SAM" id="MobiDB-lite"/>
    </source>
</evidence>
<evidence type="ECO:0000256" key="2">
    <source>
        <dbReference type="SAM" id="Phobius"/>
    </source>
</evidence>
<name>A0A382S2A6_9ZZZZ</name>
<accession>A0A382S2A6</accession>
<keyword evidence="2" id="KW-0812">Transmembrane</keyword>
<dbReference type="EMBL" id="UINC01125633">
    <property type="protein sequence ID" value="SVD03595.1"/>
    <property type="molecule type" value="Genomic_DNA"/>
</dbReference>
<protein>
    <submittedName>
        <fullName evidence="3">Uncharacterized protein</fullName>
    </submittedName>
</protein>
<feature type="non-terminal residue" evidence="3">
    <location>
        <position position="1"/>
    </location>
</feature>
<evidence type="ECO:0000313" key="3">
    <source>
        <dbReference type="EMBL" id="SVD03595.1"/>
    </source>
</evidence>
<keyword evidence="2" id="KW-0472">Membrane</keyword>
<proteinExistence type="predicted"/>
<reference evidence="3" key="1">
    <citation type="submission" date="2018-05" db="EMBL/GenBank/DDBJ databases">
        <authorList>
            <person name="Lanie J.A."/>
            <person name="Ng W.-L."/>
            <person name="Kazmierczak K.M."/>
            <person name="Andrzejewski T.M."/>
            <person name="Davidsen T.M."/>
            <person name="Wayne K.J."/>
            <person name="Tettelin H."/>
            <person name="Glass J.I."/>
            <person name="Rusch D."/>
            <person name="Podicherti R."/>
            <person name="Tsui H.-C.T."/>
            <person name="Winkler M.E."/>
        </authorList>
    </citation>
    <scope>NUCLEOTIDE SEQUENCE</scope>
</reference>
<sequence>VLEAVTNLIELGGPVVVTLLILSVMGASVVAYKLIELRAYSSRFFADLAAALTDRTENRTPSNPVEELLSWAQNEKNAGKPRD</sequence>
<feature type="transmembrane region" description="Helical" evidence="2">
    <location>
        <begin position="15"/>
        <end position="35"/>
    </location>
</feature>
<dbReference type="AlphaFoldDB" id="A0A382S2A6"/>
<feature type="non-terminal residue" evidence="3">
    <location>
        <position position="83"/>
    </location>
</feature>
<feature type="region of interest" description="Disordered" evidence="1">
    <location>
        <begin position="55"/>
        <end position="83"/>
    </location>
</feature>
<gene>
    <name evidence="3" type="ORF">METZ01_LOCUS356449</name>
</gene>
<organism evidence="3">
    <name type="scientific">marine metagenome</name>
    <dbReference type="NCBI Taxonomy" id="408172"/>
    <lineage>
        <taxon>unclassified sequences</taxon>
        <taxon>metagenomes</taxon>
        <taxon>ecological metagenomes</taxon>
    </lineage>
</organism>